<proteinExistence type="predicted"/>
<dbReference type="EMBL" id="BSDD01000004">
    <property type="protein sequence ID" value="GLH70631.1"/>
    <property type="molecule type" value="Genomic_DNA"/>
</dbReference>
<dbReference type="PROSITE" id="PS51007">
    <property type="entry name" value="CYTC"/>
    <property type="match status" value="1"/>
</dbReference>
<dbReference type="Proteomes" id="UP001165089">
    <property type="component" value="Unassembled WGS sequence"/>
</dbReference>
<evidence type="ECO:0000313" key="7">
    <source>
        <dbReference type="EMBL" id="GLH70631.1"/>
    </source>
</evidence>
<keyword evidence="2 4" id="KW-0479">Metal-binding</keyword>
<sequence>MIDKYVSPSELKRLISALLVVAGFIAIMALFGFLVVPGTRNVNVPEEAAAVEAPQGETGWLDPTDYPATAQVVLPPIDPRTVMTPNPELMTRGKAIFAQTCATCHGPDGKGNGPGGAGLNPKPRNFTQQAGWTNGYRIENIYKTLDEGVKGTGMVSYNYLSKKDRMALVHVVQSLGAFDHGPEDPKALEALAKLFASAGETIPNKVPVAFAEKRIEAEFHPAPALPDVSKNPALRESVLDPARAAQTLAGIPRWREDDKAFAAAVAAGVPGNGFAPAVVTYAPAQWKELQSALTGR</sequence>
<dbReference type="Pfam" id="PF00034">
    <property type="entry name" value="Cytochrom_C"/>
    <property type="match status" value="1"/>
</dbReference>
<feature type="transmembrane region" description="Helical" evidence="5">
    <location>
        <begin position="14"/>
        <end position="36"/>
    </location>
</feature>
<evidence type="ECO:0000256" key="4">
    <source>
        <dbReference type="PROSITE-ProRule" id="PRU00433"/>
    </source>
</evidence>
<keyword evidence="5" id="KW-0812">Transmembrane</keyword>
<dbReference type="InterPro" id="IPR009056">
    <property type="entry name" value="Cyt_c-like_dom"/>
</dbReference>
<evidence type="ECO:0000256" key="2">
    <source>
        <dbReference type="ARBA" id="ARBA00022723"/>
    </source>
</evidence>
<comment type="caution">
    <text evidence="7">The sequence shown here is derived from an EMBL/GenBank/DDBJ whole genome shotgun (WGS) entry which is preliminary data.</text>
</comment>
<keyword evidence="5" id="KW-0472">Membrane</keyword>
<dbReference type="RefSeq" id="WP_285726042.1">
    <property type="nucleotide sequence ID" value="NZ_BSDD01000004.1"/>
</dbReference>
<evidence type="ECO:0000259" key="6">
    <source>
        <dbReference type="PROSITE" id="PS51007"/>
    </source>
</evidence>
<name>A0ABQ5Q8F5_9BACT</name>
<evidence type="ECO:0000256" key="5">
    <source>
        <dbReference type="SAM" id="Phobius"/>
    </source>
</evidence>
<keyword evidence="5" id="KW-1133">Transmembrane helix</keyword>
<keyword evidence="3 4" id="KW-0408">Iron</keyword>
<reference evidence="7 8" key="1">
    <citation type="journal article" date="2023" name="Antonie Van Leeuwenhoek">
        <title>Mesoterricola silvestris gen. nov., sp. nov., Mesoterricola sediminis sp. nov., Geothrix oryzae sp. nov., Geothrix edaphica sp. nov., Geothrix rubra sp. nov., and Geothrix limicola sp. nov., six novel members of Acidobacteriota isolated from soils.</title>
        <authorList>
            <person name="Itoh H."/>
            <person name="Sugisawa Y."/>
            <person name="Mise K."/>
            <person name="Xu Z."/>
            <person name="Kuniyasu M."/>
            <person name="Ushijima N."/>
            <person name="Kawano K."/>
            <person name="Kobayashi E."/>
            <person name="Shiratori Y."/>
            <person name="Masuda Y."/>
            <person name="Senoo K."/>
        </authorList>
    </citation>
    <scope>NUCLEOTIDE SEQUENCE [LARGE SCALE GENOMIC DNA]</scope>
    <source>
        <strain evidence="7 8">Red803</strain>
    </source>
</reference>
<evidence type="ECO:0000256" key="1">
    <source>
        <dbReference type="ARBA" id="ARBA00022617"/>
    </source>
</evidence>
<dbReference type="Gene3D" id="1.10.760.10">
    <property type="entry name" value="Cytochrome c-like domain"/>
    <property type="match status" value="1"/>
</dbReference>
<evidence type="ECO:0000313" key="8">
    <source>
        <dbReference type="Proteomes" id="UP001165089"/>
    </source>
</evidence>
<keyword evidence="1 4" id="KW-0349">Heme</keyword>
<protein>
    <recommendedName>
        <fullName evidence="6">Cytochrome c domain-containing protein</fullName>
    </recommendedName>
</protein>
<feature type="domain" description="Cytochrome c" evidence="6">
    <location>
        <begin position="88"/>
        <end position="176"/>
    </location>
</feature>
<evidence type="ECO:0000256" key="3">
    <source>
        <dbReference type="ARBA" id="ARBA00023004"/>
    </source>
</evidence>
<dbReference type="SUPFAM" id="SSF46626">
    <property type="entry name" value="Cytochrome c"/>
    <property type="match status" value="1"/>
</dbReference>
<accession>A0ABQ5Q8F5</accession>
<dbReference type="InterPro" id="IPR036909">
    <property type="entry name" value="Cyt_c-like_dom_sf"/>
</dbReference>
<gene>
    <name evidence="7" type="ORF">GETHPA_21640</name>
</gene>
<keyword evidence="8" id="KW-1185">Reference proteome</keyword>
<organism evidence="7 8">
    <name type="scientific">Geothrix rubra</name>
    <dbReference type="NCBI Taxonomy" id="2927977"/>
    <lineage>
        <taxon>Bacteria</taxon>
        <taxon>Pseudomonadati</taxon>
        <taxon>Acidobacteriota</taxon>
        <taxon>Holophagae</taxon>
        <taxon>Holophagales</taxon>
        <taxon>Holophagaceae</taxon>
        <taxon>Geothrix</taxon>
    </lineage>
</organism>